<comment type="caution">
    <text evidence="1">The sequence shown here is derived from an EMBL/GenBank/DDBJ whole genome shotgun (WGS) entry which is preliminary data.</text>
</comment>
<organism evidence="1 2">
    <name type="scientific">Candidatus Abyssobacteria bacterium SURF_17</name>
    <dbReference type="NCBI Taxonomy" id="2093361"/>
    <lineage>
        <taxon>Bacteria</taxon>
        <taxon>Pseudomonadati</taxon>
        <taxon>Candidatus Hydrogenedentota</taxon>
        <taxon>Candidatus Abyssobacteria</taxon>
    </lineage>
</organism>
<dbReference type="EMBL" id="QZKI01000063">
    <property type="protein sequence ID" value="RJP70941.1"/>
    <property type="molecule type" value="Genomic_DNA"/>
</dbReference>
<name>A0A419EZL8_9BACT</name>
<proteinExistence type="predicted"/>
<evidence type="ECO:0000313" key="1">
    <source>
        <dbReference type="EMBL" id="RJP70941.1"/>
    </source>
</evidence>
<dbReference type="Proteomes" id="UP000285961">
    <property type="component" value="Unassembled WGS sequence"/>
</dbReference>
<accession>A0A419EZL8</accession>
<protein>
    <submittedName>
        <fullName evidence="1">Uncharacterized protein</fullName>
    </submittedName>
</protein>
<gene>
    <name evidence="1" type="ORF">C4532_08390</name>
</gene>
<evidence type="ECO:0000313" key="2">
    <source>
        <dbReference type="Proteomes" id="UP000285961"/>
    </source>
</evidence>
<sequence>MTYVEYLGRKGRYSVSFLAKIGTKHYILPQLKAFCMKKACLSGKYNAKLAQQLLFTLTSGSKTIWRRMNIPQHEKERKAAIAR</sequence>
<reference evidence="1 2" key="1">
    <citation type="journal article" date="2017" name="ISME J.">
        <title>Energy and carbon metabolisms in a deep terrestrial subsurface fluid microbial community.</title>
        <authorList>
            <person name="Momper L."/>
            <person name="Jungbluth S.P."/>
            <person name="Lee M.D."/>
            <person name="Amend J.P."/>
        </authorList>
    </citation>
    <scope>NUCLEOTIDE SEQUENCE [LARGE SCALE GENOMIC DNA]</scope>
    <source>
        <strain evidence="1">SURF_17</strain>
    </source>
</reference>
<dbReference type="AlphaFoldDB" id="A0A419EZL8"/>